<keyword evidence="4" id="KW-1185">Reference proteome</keyword>
<keyword evidence="2" id="KW-0732">Signal</keyword>
<reference evidence="3" key="1">
    <citation type="submission" date="2021-11" db="EMBL/GenBank/DDBJ databases">
        <title>Vibrio ZSDE26 sp. nov. and Vibrio ZSDZ34 sp. nov., isolated from coastal seawater in Qingdao.</title>
        <authorList>
            <person name="Zhang P."/>
        </authorList>
    </citation>
    <scope>NUCLEOTIDE SEQUENCE</scope>
    <source>
        <strain evidence="3">ZSDE26</strain>
    </source>
</reference>
<name>A0A9X1XII9_9VIBR</name>
<feature type="chain" id="PRO_5040799408" description="Porin family protein" evidence="2">
    <location>
        <begin position="26"/>
        <end position="221"/>
    </location>
</feature>
<evidence type="ECO:0000313" key="3">
    <source>
        <dbReference type="EMBL" id="MCK6263657.1"/>
    </source>
</evidence>
<dbReference type="AlphaFoldDB" id="A0A9X1XII9"/>
<organism evidence="3 4">
    <name type="scientific">Vibrio amylolyticus</name>
    <dbReference type="NCBI Taxonomy" id="2847292"/>
    <lineage>
        <taxon>Bacteria</taxon>
        <taxon>Pseudomonadati</taxon>
        <taxon>Pseudomonadota</taxon>
        <taxon>Gammaproteobacteria</taxon>
        <taxon>Vibrionales</taxon>
        <taxon>Vibrionaceae</taxon>
        <taxon>Vibrio</taxon>
    </lineage>
</organism>
<dbReference type="Proteomes" id="UP001139559">
    <property type="component" value="Unassembled WGS sequence"/>
</dbReference>
<feature type="region of interest" description="Disordered" evidence="1">
    <location>
        <begin position="27"/>
        <end position="46"/>
    </location>
</feature>
<proteinExistence type="predicted"/>
<evidence type="ECO:0000313" key="4">
    <source>
        <dbReference type="Proteomes" id="UP001139559"/>
    </source>
</evidence>
<evidence type="ECO:0000256" key="1">
    <source>
        <dbReference type="SAM" id="MobiDB-lite"/>
    </source>
</evidence>
<dbReference type="RefSeq" id="WP_248008733.1">
    <property type="nucleotide sequence ID" value="NZ_JAJHVV010000005.1"/>
</dbReference>
<evidence type="ECO:0000256" key="2">
    <source>
        <dbReference type="SAM" id="SignalP"/>
    </source>
</evidence>
<gene>
    <name evidence="3" type="ORF">KP803_10270</name>
</gene>
<protein>
    <recommendedName>
        <fullName evidence="5">Porin family protein</fullName>
    </recommendedName>
</protein>
<sequence length="221" mass="24446">MTSLYKPFINTVMVTTLIFVPIAHAKDTKSSSPSNQKSNAEKSVDMSDPTAVYSSFGTSMSSNGDLDVSAGFAWGNNLLSLETKQGTDALSTRYAWMTEGKGVYAEAYFNHETETQSGSLGYIHTFELTEKIKIYPLAMVGVNNDELKDTTIATGTIGMYTRINIGSSFHLGVDPFYTVGENDYKTHSVDTFVGKQIDNHRVRVGVNSAEEEMYFKWQMAF</sequence>
<evidence type="ECO:0008006" key="5">
    <source>
        <dbReference type="Google" id="ProtNLM"/>
    </source>
</evidence>
<accession>A0A9X1XII9</accession>
<feature type="signal peptide" evidence="2">
    <location>
        <begin position="1"/>
        <end position="25"/>
    </location>
</feature>
<comment type="caution">
    <text evidence="3">The sequence shown here is derived from an EMBL/GenBank/DDBJ whole genome shotgun (WGS) entry which is preliminary data.</text>
</comment>
<dbReference type="EMBL" id="JAJHVV010000005">
    <property type="protein sequence ID" value="MCK6263657.1"/>
    <property type="molecule type" value="Genomic_DNA"/>
</dbReference>